<name>A0A455JKC2_9ALPH</name>
<evidence type="ECO:0000256" key="8">
    <source>
        <dbReference type="ARBA" id="ARBA00025666"/>
    </source>
</evidence>
<feature type="compositionally biased region" description="Low complexity" evidence="10">
    <location>
        <begin position="76"/>
        <end position="87"/>
    </location>
</feature>
<dbReference type="Proteomes" id="UP000326033">
    <property type="component" value="Segment"/>
</dbReference>
<dbReference type="KEGG" id="vg:80531919"/>
<feature type="compositionally biased region" description="Low complexity" evidence="10">
    <location>
        <begin position="155"/>
        <end position="176"/>
    </location>
</feature>
<organism evidence="11 12">
    <name type="scientific">Cervid alphaherpesvirus 2</name>
    <dbReference type="NCBI Taxonomy" id="365327"/>
    <lineage>
        <taxon>Viruses</taxon>
        <taxon>Duplodnaviria</taxon>
        <taxon>Heunggongvirae</taxon>
        <taxon>Peploviricota</taxon>
        <taxon>Herviviricetes</taxon>
        <taxon>Herpesvirales</taxon>
        <taxon>Orthoherpesviridae</taxon>
        <taxon>Alphaherpesvirinae</taxon>
        <taxon>Varicellovirus</taxon>
        <taxon>Varicellovirus cervidalpha2</taxon>
    </lineage>
</organism>
<evidence type="ECO:0000256" key="1">
    <source>
        <dbReference type="ARBA" id="ARBA00004192"/>
    </source>
</evidence>
<dbReference type="RefSeq" id="YP_010794901.1">
    <property type="nucleotide sequence ID" value="NC_075563.1"/>
</dbReference>
<evidence type="ECO:0000256" key="6">
    <source>
        <dbReference type="ARBA" id="ARBA00022884"/>
    </source>
</evidence>
<comment type="subcellular location">
    <subcellularLocation>
        <location evidence="1">Host cytoplasm</location>
    </subcellularLocation>
</comment>
<comment type="function">
    <text evidence="8">Multifunctional regulator of the expression of viral genes that mediates nuclear export of viral intronless mRNAs. This immediate early (EI) protein promotes the nuclear export of viral intronless mRNAs by interacting with mRNAs and host NXF1/TAP.</text>
</comment>
<dbReference type="GO" id="GO:0006355">
    <property type="term" value="P:regulation of DNA-templated transcription"/>
    <property type="evidence" value="ECO:0007669"/>
    <property type="project" value="InterPro"/>
</dbReference>
<keyword evidence="4" id="KW-0863">Zinc-finger</keyword>
<dbReference type="InterPro" id="IPR008648">
    <property type="entry name" value="ICP27-like"/>
</dbReference>
<feature type="compositionally biased region" description="Low complexity" evidence="10">
    <location>
        <begin position="46"/>
        <end position="56"/>
    </location>
</feature>
<evidence type="ECO:0000256" key="4">
    <source>
        <dbReference type="ARBA" id="ARBA00022771"/>
    </source>
</evidence>
<gene>
    <name evidence="11" type="primary">UL54</name>
</gene>
<evidence type="ECO:0000313" key="11">
    <source>
        <dbReference type="EMBL" id="AVT50725.1"/>
    </source>
</evidence>
<dbReference type="GO" id="GO:0003723">
    <property type="term" value="F:RNA binding"/>
    <property type="evidence" value="ECO:0007669"/>
    <property type="project" value="UniProtKB-KW"/>
</dbReference>
<reference evidence="11 12" key="1">
    <citation type="submission" date="2018-03" db="EMBL/GenBank/DDBJ databases">
        <title>Cervid herpesvirus genomes.</title>
        <authorList>
            <person name="Das Neves C.G."/>
            <person name="Davison A.J."/>
        </authorList>
    </citation>
    <scope>NUCLEOTIDE SEQUENCE [LARGE SCALE GENOMIC DNA]</scope>
    <source>
        <strain evidence="11 12">Norway</strain>
    </source>
</reference>
<keyword evidence="3" id="KW-0479">Metal-binding</keyword>
<feature type="compositionally biased region" description="Basic residues" evidence="10">
    <location>
        <begin position="121"/>
        <end position="139"/>
    </location>
</feature>
<accession>A0A455JKC2</accession>
<dbReference type="GO" id="GO:0030430">
    <property type="term" value="C:host cell cytoplasm"/>
    <property type="evidence" value="ECO:0007669"/>
    <property type="project" value="UniProtKB-SubCell"/>
</dbReference>
<evidence type="ECO:0000256" key="5">
    <source>
        <dbReference type="ARBA" id="ARBA00022833"/>
    </source>
</evidence>
<proteinExistence type="inferred from homology"/>
<evidence type="ECO:0000313" key="12">
    <source>
        <dbReference type="Proteomes" id="UP000326033"/>
    </source>
</evidence>
<evidence type="ECO:0000256" key="9">
    <source>
        <dbReference type="ARBA" id="ARBA00025812"/>
    </source>
</evidence>
<keyword evidence="5" id="KW-0862">Zinc</keyword>
<evidence type="ECO:0000256" key="7">
    <source>
        <dbReference type="ARBA" id="ARBA00023159"/>
    </source>
</evidence>
<evidence type="ECO:0000256" key="10">
    <source>
        <dbReference type="SAM" id="MobiDB-lite"/>
    </source>
</evidence>
<dbReference type="GeneID" id="80531919"/>
<dbReference type="EMBL" id="MH036943">
    <property type="protein sequence ID" value="AVT50725.1"/>
    <property type="molecule type" value="Genomic_DNA"/>
</dbReference>
<keyword evidence="7" id="KW-0010">Activator</keyword>
<comment type="similarity">
    <text evidence="2">Belongs to the HHV-1 ICP27 protein family.</text>
</comment>
<dbReference type="GO" id="GO:0008270">
    <property type="term" value="F:zinc ion binding"/>
    <property type="evidence" value="ECO:0007669"/>
    <property type="project" value="UniProtKB-KW"/>
</dbReference>
<evidence type="ECO:0000256" key="2">
    <source>
        <dbReference type="ARBA" id="ARBA00008477"/>
    </source>
</evidence>
<keyword evidence="12" id="KW-1185">Reference proteome</keyword>
<feature type="compositionally biased region" description="Low complexity" evidence="10">
    <location>
        <begin position="110"/>
        <end position="120"/>
    </location>
</feature>
<sequence>MADPESATLHTASSESDDLSIFGSDCEEGTAAEHAMEESEQEEGAVAETGAAVDAENAMEESEEEEGAVADDGAADAEQPSAAAAPALRSVVIRKRKLEEPAADEPMPPAGRADSSPLPARRARARPRRPRRRRLRRRRPADARAARPDSDARAAPDSPRAATDARSPQLARSLAEAARRTTAERVAAAFAGARADLAQPVPNGGFRAAGVSPWAAVLDFGGEQFLPEARRVTWETLMFHGRDLYRMFEVRPRAAQAARALRDLVLRGESLLDALASADECLTWCKLVAAKNLRLRTRDPIVATAGAVLENLRLKLAPFMRCYLRAHSQPPLEELCAARRLSLAVCPLSYMFVMLARLARAVRSGAESVPLREVTVGATPFEEYVPGACVAGLVDALDSHRRACDSATCQLVSSFTLVPVYMHGKYFYCNEVF</sequence>
<dbReference type="Pfam" id="PF05459">
    <property type="entry name" value="Herpes_UL69"/>
    <property type="match status" value="1"/>
</dbReference>
<protein>
    <submittedName>
        <fullName evidence="11">Multifunctional expression regulator</fullName>
    </submittedName>
</protein>
<evidence type="ECO:0000256" key="3">
    <source>
        <dbReference type="ARBA" id="ARBA00022723"/>
    </source>
</evidence>
<feature type="compositionally biased region" description="Acidic residues" evidence="10">
    <location>
        <begin position="57"/>
        <end position="75"/>
    </location>
</feature>
<comment type="subunit">
    <text evidence="9">Homodimer. Homodimerization is required for transactivation. Associates in a complex with RNA, and host export factors NXF1/TAP and ALYREF; these interactions allow nuclear export of viral transcripts. Interacts with three host shuttling SR proteins SRSF1, SRSF3 and SRSF7. Interacts with host SRPK1. Interacts with IE62; this interaction enhances IE62 transactivation.</text>
</comment>
<keyword evidence="6" id="KW-0694">RNA-binding</keyword>
<feature type="compositionally biased region" description="Basic and acidic residues" evidence="10">
    <location>
        <begin position="140"/>
        <end position="154"/>
    </location>
</feature>
<feature type="region of interest" description="Disordered" evidence="10">
    <location>
        <begin position="1"/>
        <end position="178"/>
    </location>
</feature>